<keyword evidence="1" id="KW-0472">Membrane</keyword>
<keyword evidence="1" id="KW-0812">Transmembrane</keyword>
<accession>A0A520MTE3</accession>
<evidence type="ECO:0000256" key="1">
    <source>
        <dbReference type="SAM" id="Phobius"/>
    </source>
</evidence>
<feature type="transmembrane region" description="Helical" evidence="1">
    <location>
        <begin position="12"/>
        <end position="34"/>
    </location>
</feature>
<evidence type="ECO:0000259" key="2">
    <source>
        <dbReference type="Pfam" id="PF08547"/>
    </source>
</evidence>
<evidence type="ECO:0000313" key="3">
    <source>
        <dbReference type="EMBL" id="RZO24491.1"/>
    </source>
</evidence>
<keyword evidence="1" id="KW-1133">Transmembrane helix</keyword>
<name>A0A520MTE3_9GAMM</name>
<organism evidence="3 4">
    <name type="scientific">SAR86 cluster bacterium</name>
    <dbReference type="NCBI Taxonomy" id="2030880"/>
    <lineage>
        <taxon>Bacteria</taxon>
        <taxon>Pseudomonadati</taxon>
        <taxon>Pseudomonadota</taxon>
        <taxon>Gammaproteobacteria</taxon>
        <taxon>SAR86 cluster</taxon>
    </lineage>
</organism>
<gene>
    <name evidence="3" type="ORF">EVA98_01195</name>
</gene>
<dbReference type="Proteomes" id="UP000316449">
    <property type="component" value="Unassembled WGS sequence"/>
</dbReference>
<dbReference type="EMBL" id="SHBK01000009">
    <property type="protein sequence ID" value="RZO24491.1"/>
    <property type="molecule type" value="Genomic_DNA"/>
</dbReference>
<sequence>MPRSIKLLSINLLFGVLSMKLGIIILFLFSMNLFSQPLNDPQAWRGITDQVMGGVSDLAIRHSDGVFYMTGNVSTDNNGGFVRLSNRIDINSNDFKGIKFKAKGNSEIYEIHVTLKGLKIPPWSYFSQAFEVNNDWQEYEIFFKDLKRSSGFSAGSMKAKNIRDLSIAGFGRDFEVDLAIKDISLISN</sequence>
<reference evidence="3 4" key="1">
    <citation type="submission" date="2019-02" db="EMBL/GenBank/DDBJ databases">
        <title>Prokaryotic population dynamics and viral predation in marine succession experiment using metagenomics: the confinement effect.</title>
        <authorList>
            <person name="Haro-Moreno J.M."/>
            <person name="Rodriguez-Valera F."/>
            <person name="Lopez-Perez M."/>
        </authorList>
    </citation>
    <scope>NUCLEOTIDE SEQUENCE [LARGE SCALE GENOMIC DNA]</scope>
    <source>
        <strain evidence="3">MED-G165</strain>
    </source>
</reference>
<dbReference type="AlphaFoldDB" id="A0A520MTE3"/>
<proteinExistence type="predicted"/>
<dbReference type="Pfam" id="PF08547">
    <property type="entry name" value="CIA30"/>
    <property type="match status" value="1"/>
</dbReference>
<dbReference type="InterPro" id="IPR008979">
    <property type="entry name" value="Galactose-bd-like_sf"/>
</dbReference>
<feature type="domain" description="NADH:ubiquinone oxidoreductase intermediate-associated protein 30" evidence="2">
    <location>
        <begin position="39"/>
        <end position="167"/>
    </location>
</feature>
<dbReference type="Gene3D" id="2.60.120.260">
    <property type="entry name" value="Galactose-binding domain-like"/>
    <property type="match status" value="1"/>
</dbReference>
<protein>
    <recommendedName>
        <fullName evidence="2">NADH:ubiquinone oxidoreductase intermediate-associated protein 30 domain-containing protein</fullName>
    </recommendedName>
</protein>
<dbReference type="InterPro" id="IPR013857">
    <property type="entry name" value="NADH-UbQ_OxRdtase-assoc_prot30"/>
</dbReference>
<dbReference type="SUPFAM" id="SSF49785">
    <property type="entry name" value="Galactose-binding domain-like"/>
    <property type="match status" value="1"/>
</dbReference>
<comment type="caution">
    <text evidence="3">The sequence shown here is derived from an EMBL/GenBank/DDBJ whole genome shotgun (WGS) entry which is preliminary data.</text>
</comment>
<evidence type="ECO:0000313" key="4">
    <source>
        <dbReference type="Proteomes" id="UP000316449"/>
    </source>
</evidence>